<comment type="caution">
    <text evidence="1">The sequence shown here is derived from an EMBL/GenBank/DDBJ whole genome shotgun (WGS) entry which is preliminary data.</text>
</comment>
<name>A0A1C7NNV9_9FUNG</name>
<dbReference type="InParanoid" id="A0A1C7NNV9"/>
<sequence length="80" mass="9482">MLSLRYEQQDLMDVELYQLLSATFRKTTPLTIELWEHVLAPFMEKTRLREAFNDLIDNYVYDPSAYPSIDTHDDLAIISR</sequence>
<gene>
    <name evidence="1" type="ORF">A0J61_01115</name>
</gene>
<organism evidence="1 2">
    <name type="scientific">Choanephora cucurbitarum</name>
    <dbReference type="NCBI Taxonomy" id="101091"/>
    <lineage>
        <taxon>Eukaryota</taxon>
        <taxon>Fungi</taxon>
        <taxon>Fungi incertae sedis</taxon>
        <taxon>Mucoromycota</taxon>
        <taxon>Mucoromycotina</taxon>
        <taxon>Mucoromycetes</taxon>
        <taxon>Mucorales</taxon>
        <taxon>Mucorineae</taxon>
        <taxon>Choanephoraceae</taxon>
        <taxon>Choanephoroideae</taxon>
        <taxon>Choanephora</taxon>
    </lineage>
</organism>
<evidence type="ECO:0000313" key="1">
    <source>
        <dbReference type="EMBL" id="OBZ90823.1"/>
    </source>
</evidence>
<dbReference type="AlphaFoldDB" id="A0A1C7NNV9"/>
<reference evidence="1 2" key="1">
    <citation type="submission" date="2016-03" db="EMBL/GenBank/DDBJ databases">
        <title>Choanephora cucurbitarum.</title>
        <authorList>
            <person name="Min B."/>
            <person name="Park H."/>
            <person name="Park J.-H."/>
            <person name="Shin H.-D."/>
            <person name="Choi I.-G."/>
        </authorList>
    </citation>
    <scope>NUCLEOTIDE SEQUENCE [LARGE SCALE GENOMIC DNA]</scope>
    <source>
        <strain evidence="1 2">KUS-F28377</strain>
    </source>
</reference>
<keyword evidence="2" id="KW-1185">Reference proteome</keyword>
<dbReference type="EMBL" id="LUGH01000032">
    <property type="protein sequence ID" value="OBZ90823.1"/>
    <property type="molecule type" value="Genomic_DNA"/>
</dbReference>
<proteinExistence type="predicted"/>
<accession>A0A1C7NNV9</accession>
<evidence type="ECO:0000313" key="2">
    <source>
        <dbReference type="Proteomes" id="UP000093000"/>
    </source>
</evidence>
<protein>
    <submittedName>
        <fullName evidence="1">Uncharacterized protein</fullName>
    </submittedName>
</protein>
<dbReference type="OrthoDB" id="2258850at2759"/>
<dbReference type="Proteomes" id="UP000093000">
    <property type="component" value="Unassembled WGS sequence"/>
</dbReference>